<dbReference type="GO" id="GO:0016780">
    <property type="term" value="F:phosphotransferase activity, for other substituted phosphate groups"/>
    <property type="evidence" value="ECO:0007669"/>
    <property type="project" value="InterPro"/>
</dbReference>
<dbReference type="GO" id="GO:0008654">
    <property type="term" value="P:phospholipid biosynthetic process"/>
    <property type="evidence" value="ECO:0007669"/>
    <property type="project" value="InterPro"/>
</dbReference>
<dbReference type="InterPro" id="IPR000462">
    <property type="entry name" value="CDP-OH_P_trans"/>
</dbReference>
<dbReference type="Gene3D" id="1.20.120.1760">
    <property type="match status" value="1"/>
</dbReference>
<evidence type="ECO:0000256" key="2">
    <source>
        <dbReference type="RuleBase" id="RU003750"/>
    </source>
</evidence>
<feature type="transmembrane region" description="Helical" evidence="3">
    <location>
        <begin position="57"/>
        <end position="74"/>
    </location>
</feature>
<accession>A0A4U6QNS1</accession>
<keyword evidence="3" id="KW-0472">Membrane</keyword>
<feature type="transmembrane region" description="Helical" evidence="3">
    <location>
        <begin position="80"/>
        <end position="98"/>
    </location>
</feature>
<name>A0A4U6QNS1_9ACTN</name>
<protein>
    <submittedName>
        <fullName evidence="4">CDP-alcohol phosphatidyltransferase family protein</fullName>
    </submittedName>
</protein>
<dbReference type="Proteomes" id="UP000306985">
    <property type="component" value="Unassembled WGS sequence"/>
</dbReference>
<evidence type="ECO:0000256" key="1">
    <source>
        <dbReference type="ARBA" id="ARBA00022679"/>
    </source>
</evidence>
<feature type="transmembrane region" description="Helical" evidence="3">
    <location>
        <begin position="145"/>
        <end position="167"/>
    </location>
</feature>
<dbReference type="EMBL" id="SZZH01000001">
    <property type="protein sequence ID" value="TKV61712.1"/>
    <property type="molecule type" value="Genomic_DNA"/>
</dbReference>
<feature type="transmembrane region" description="Helical" evidence="3">
    <location>
        <begin position="188"/>
        <end position="211"/>
    </location>
</feature>
<sequence length="248" mass="26703">MRSGESTVTTYRQAVEQLSVAQKPGRGAPPYSRWINRRLGRWIAAGAHLAGRTPNQVTMISAALSLAGILIVALVRPQWWTGLVVAALLVLGYAFDAADGQLARLRGGGSAAGEWLDHVVDATKICLLHSAVLISFFRFSDLPHAMLLVPLGYEAVSSVFFFTFILVEKLRKSAGRQAHRGNEAGSGLVQTALAAPTDYGLLCLVFVVFGWTPVFATLYTAMFAAHGLVLLVALARWWRELSAGGHSS</sequence>
<proteinExistence type="inferred from homology"/>
<evidence type="ECO:0000256" key="3">
    <source>
        <dbReference type="SAM" id="Phobius"/>
    </source>
</evidence>
<comment type="similarity">
    <text evidence="2">Belongs to the CDP-alcohol phosphatidyltransferase class-I family.</text>
</comment>
<dbReference type="Pfam" id="PF01066">
    <property type="entry name" value="CDP-OH_P_transf"/>
    <property type="match status" value="1"/>
</dbReference>
<dbReference type="OrthoDB" id="7390033at2"/>
<evidence type="ECO:0000313" key="5">
    <source>
        <dbReference type="Proteomes" id="UP000306985"/>
    </source>
</evidence>
<keyword evidence="3" id="KW-1133">Transmembrane helix</keyword>
<gene>
    <name evidence="4" type="ORF">FDO65_09230</name>
</gene>
<dbReference type="PROSITE" id="PS00379">
    <property type="entry name" value="CDP_ALCOHOL_P_TRANSF"/>
    <property type="match status" value="1"/>
</dbReference>
<keyword evidence="5" id="KW-1185">Reference proteome</keyword>
<dbReference type="AlphaFoldDB" id="A0A4U6QNS1"/>
<comment type="caution">
    <text evidence="4">The sequence shown here is derived from an EMBL/GenBank/DDBJ whole genome shotgun (WGS) entry which is preliminary data.</text>
</comment>
<reference evidence="4 5" key="1">
    <citation type="submission" date="2019-05" db="EMBL/GenBank/DDBJ databases">
        <title>Nakamurella sp. N5BH11, whole genome shotgun sequence.</title>
        <authorList>
            <person name="Tuo L."/>
        </authorList>
    </citation>
    <scope>NUCLEOTIDE SEQUENCE [LARGE SCALE GENOMIC DNA]</scope>
    <source>
        <strain evidence="4 5">N5BH11</strain>
    </source>
</reference>
<evidence type="ECO:0000313" key="4">
    <source>
        <dbReference type="EMBL" id="TKV61712.1"/>
    </source>
</evidence>
<dbReference type="GO" id="GO:0016020">
    <property type="term" value="C:membrane"/>
    <property type="evidence" value="ECO:0007669"/>
    <property type="project" value="InterPro"/>
</dbReference>
<feature type="transmembrane region" description="Helical" evidence="3">
    <location>
        <begin position="217"/>
        <end position="238"/>
    </location>
</feature>
<dbReference type="InterPro" id="IPR043130">
    <property type="entry name" value="CDP-OH_PTrfase_TM_dom"/>
</dbReference>
<organism evidence="4 5">
    <name type="scientific">Nakamurella flava</name>
    <dbReference type="NCBI Taxonomy" id="2576308"/>
    <lineage>
        <taxon>Bacteria</taxon>
        <taxon>Bacillati</taxon>
        <taxon>Actinomycetota</taxon>
        <taxon>Actinomycetes</taxon>
        <taxon>Nakamurellales</taxon>
        <taxon>Nakamurellaceae</taxon>
        <taxon>Nakamurella</taxon>
    </lineage>
</organism>
<keyword evidence="3" id="KW-0812">Transmembrane</keyword>
<keyword evidence="1 2" id="KW-0808">Transferase</keyword>
<dbReference type="InterPro" id="IPR048254">
    <property type="entry name" value="CDP_ALCOHOL_P_TRANSF_CS"/>
</dbReference>